<gene>
    <name evidence="2" type="ORF">EDC44_10176</name>
</gene>
<sequence>MKMPLIPYRYAKNPHHFFAKWLQLTPLNQWLSLIFIVILLSIIPLFQLYQQYVLHERLNIERQQIEGNLQHQQKIFQTLKQKADNTALTAETASVLVPINKQIQLLLHKHNLQAEQSQWLFFTVPSLDLKLKGRFADFHQFLTALLRLFPHLNITGLHIDKTEQGFIACHLSFQLTLAEFN</sequence>
<organism evidence="2 3">
    <name type="scientific">Cricetibacter osteomyelitidis</name>
    <dbReference type="NCBI Taxonomy" id="1521931"/>
    <lineage>
        <taxon>Bacteria</taxon>
        <taxon>Pseudomonadati</taxon>
        <taxon>Pseudomonadota</taxon>
        <taxon>Gammaproteobacteria</taxon>
        <taxon>Pasteurellales</taxon>
        <taxon>Pasteurellaceae</taxon>
        <taxon>Cricetibacter</taxon>
    </lineage>
</organism>
<dbReference type="AlphaFoldDB" id="A0A4V2T2J5"/>
<dbReference type="RefSeq" id="WP_131974233.1">
    <property type="nucleotide sequence ID" value="NZ_SLYB01000001.1"/>
</dbReference>
<evidence type="ECO:0000256" key="1">
    <source>
        <dbReference type="SAM" id="Phobius"/>
    </source>
</evidence>
<comment type="caution">
    <text evidence="2">The sequence shown here is derived from an EMBL/GenBank/DDBJ whole genome shotgun (WGS) entry which is preliminary data.</text>
</comment>
<reference evidence="2 3" key="1">
    <citation type="submission" date="2019-03" db="EMBL/GenBank/DDBJ databases">
        <title>Genomic Encyclopedia of Type Strains, Phase IV (KMG-IV): sequencing the most valuable type-strain genomes for metagenomic binning, comparative biology and taxonomic classification.</title>
        <authorList>
            <person name="Goeker M."/>
        </authorList>
    </citation>
    <scope>NUCLEOTIDE SEQUENCE [LARGE SCALE GENOMIC DNA]</scope>
    <source>
        <strain evidence="2 3">DSM 28404</strain>
    </source>
</reference>
<keyword evidence="3" id="KW-1185">Reference proteome</keyword>
<keyword evidence="1" id="KW-1133">Transmembrane helix</keyword>
<dbReference type="OrthoDB" id="5685174at2"/>
<feature type="transmembrane region" description="Helical" evidence="1">
    <location>
        <begin position="30"/>
        <end position="49"/>
    </location>
</feature>
<keyword evidence="1" id="KW-0812">Transmembrane</keyword>
<dbReference type="Proteomes" id="UP000295763">
    <property type="component" value="Unassembled WGS sequence"/>
</dbReference>
<evidence type="ECO:0000313" key="2">
    <source>
        <dbReference type="EMBL" id="TCP97693.1"/>
    </source>
</evidence>
<proteinExistence type="predicted"/>
<accession>A0A4V2T2J5</accession>
<keyword evidence="1" id="KW-0472">Membrane</keyword>
<protein>
    <submittedName>
        <fullName evidence="2">Uncharacterized protein</fullName>
    </submittedName>
</protein>
<name>A0A4V2T2J5_9PAST</name>
<dbReference type="EMBL" id="SLYB01000001">
    <property type="protein sequence ID" value="TCP97693.1"/>
    <property type="molecule type" value="Genomic_DNA"/>
</dbReference>
<evidence type="ECO:0000313" key="3">
    <source>
        <dbReference type="Proteomes" id="UP000295763"/>
    </source>
</evidence>